<sequence>MIAAFNFYNQLSKSSIYHYFPVPAPAKTYHFLLPFSKNML</sequence>
<reference evidence="1 2" key="1">
    <citation type="submission" date="2016-01" db="EMBL/GenBank/DDBJ databases">
        <title>Highly variable Streptococcus oralis are common among viridans streptococci isolated from primates.</title>
        <authorList>
            <person name="Denapaite D."/>
            <person name="Rieger M."/>
            <person name="Koendgen S."/>
            <person name="Brueckner R."/>
            <person name="Ochigava I."/>
            <person name="Kappeler P."/>
            <person name="Maetz-Rensing K."/>
            <person name="Leendertz F."/>
            <person name="Hakenbeck R."/>
        </authorList>
    </citation>
    <scope>NUCLEOTIDE SEQUENCE [LARGE SCALE GENOMIC DNA]</scope>
    <source>
        <strain evidence="1 2">DD08</strain>
    </source>
</reference>
<dbReference type="Proteomes" id="UP000070377">
    <property type="component" value="Unassembled WGS sequence"/>
</dbReference>
<organism evidence="1 2">
    <name type="scientific">Streptococcus cristatus</name>
    <dbReference type="NCBI Taxonomy" id="45634"/>
    <lineage>
        <taxon>Bacteria</taxon>
        <taxon>Bacillati</taxon>
        <taxon>Bacillota</taxon>
        <taxon>Bacilli</taxon>
        <taxon>Lactobacillales</taxon>
        <taxon>Streptococcaceae</taxon>
        <taxon>Streptococcus</taxon>
    </lineage>
</organism>
<gene>
    <name evidence="1" type="ORF">SCRDD08_00391</name>
</gene>
<name>A0A139N4Q2_STRCR</name>
<dbReference type="EMBL" id="LQRD01000019">
    <property type="protein sequence ID" value="KXT70797.1"/>
    <property type="molecule type" value="Genomic_DNA"/>
</dbReference>
<evidence type="ECO:0000313" key="2">
    <source>
        <dbReference type="Proteomes" id="UP000070377"/>
    </source>
</evidence>
<proteinExistence type="predicted"/>
<evidence type="ECO:0000313" key="1">
    <source>
        <dbReference type="EMBL" id="KXT70797.1"/>
    </source>
</evidence>
<accession>A0A139N4Q2</accession>
<comment type="caution">
    <text evidence="1">The sequence shown here is derived from an EMBL/GenBank/DDBJ whole genome shotgun (WGS) entry which is preliminary data.</text>
</comment>
<dbReference type="AlphaFoldDB" id="A0A139N4Q2"/>
<protein>
    <submittedName>
        <fullName evidence="1">Uncharacterized protein</fullName>
    </submittedName>
</protein>
<dbReference type="PATRIC" id="fig|45634.12.peg.406"/>